<name>A0A0F8ZND9_9ZZZZ</name>
<gene>
    <name evidence="1" type="ORF">LCGC14_3014110</name>
</gene>
<evidence type="ECO:0008006" key="2">
    <source>
        <dbReference type="Google" id="ProtNLM"/>
    </source>
</evidence>
<proteinExistence type="predicted"/>
<sequence length="284" mass="32155">MRGSKQRYLPESDTKVRLLERKEKLITPMLYDLLSCITPHPDYDTIVRTIKKYIPKGQEVFTDGIGNLIIKVGKDHTTMFSCHIDMVFRKTYFDDLENKPKILNLFIAQDKERDKKGFVWGGIVTDYKKERYIYTPTTLGADDKAGIFILINLIRAKVPGLYIFHVGEEIGGIGSSDIVSRSPGLVKGIDRAIAFDRMDYLDIIDRQKGSVCCSHKFVNAFADQLTVLIITPNKISKRFKGATGTFTDTANYTGLIPECTNLSVGYFCQHSSEECLNTLWLTTI</sequence>
<dbReference type="SUPFAM" id="SSF53187">
    <property type="entry name" value="Zn-dependent exopeptidases"/>
    <property type="match status" value="1"/>
</dbReference>
<protein>
    <recommendedName>
        <fullName evidence="2">Peptidase M28 domain-containing protein</fullName>
    </recommendedName>
</protein>
<feature type="non-terminal residue" evidence="1">
    <location>
        <position position="284"/>
    </location>
</feature>
<accession>A0A0F8ZND9</accession>
<dbReference type="EMBL" id="LAZR01062463">
    <property type="protein sequence ID" value="KKK61461.1"/>
    <property type="molecule type" value="Genomic_DNA"/>
</dbReference>
<dbReference type="Gene3D" id="3.40.630.10">
    <property type="entry name" value="Zn peptidases"/>
    <property type="match status" value="1"/>
</dbReference>
<evidence type="ECO:0000313" key="1">
    <source>
        <dbReference type="EMBL" id="KKK61461.1"/>
    </source>
</evidence>
<comment type="caution">
    <text evidence="1">The sequence shown here is derived from an EMBL/GenBank/DDBJ whole genome shotgun (WGS) entry which is preliminary data.</text>
</comment>
<reference evidence="1" key="1">
    <citation type="journal article" date="2015" name="Nature">
        <title>Complex archaea that bridge the gap between prokaryotes and eukaryotes.</title>
        <authorList>
            <person name="Spang A."/>
            <person name="Saw J.H."/>
            <person name="Jorgensen S.L."/>
            <person name="Zaremba-Niedzwiedzka K."/>
            <person name="Martijn J."/>
            <person name="Lind A.E."/>
            <person name="van Eijk R."/>
            <person name="Schleper C."/>
            <person name="Guy L."/>
            <person name="Ettema T.J."/>
        </authorList>
    </citation>
    <scope>NUCLEOTIDE SEQUENCE</scope>
</reference>
<dbReference type="AlphaFoldDB" id="A0A0F8ZND9"/>
<organism evidence="1">
    <name type="scientific">marine sediment metagenome</name>
    <dbReference type="NCBI Taxonomy" id="412755"/>
    <lineage>
        <taxon>unclassified sequences</taxon>
        <taxon>metagenomes</taxon>
        <taxon>ecological metagenomes</taxon>
    </lineage>
</organism>